<evidence type="ECO:0000259" key="3">
    <source>
        <dbReference type="Pfam" id="PF03061"/>
    </source>
</evidence>
<dbReference type="InterPro" id="IPR039298">
    <property type="entry name" value="ACOT13"/>
</dbReference>
<dbReference type="PANTHER" id="PTHR21660">
    <property type="entry name" value="THIOESTERASE SUPERFAMILY MEMBER-RELATED"/>
    <property type="match status" value="1"/>
</dbReference>
<accession>A0A6J7VSK3</accession>
<protein>
    <submittedName>
        <fullName evidence="4">Unannotated protein</fullName>
    </submittedName>
</protein>
<dbReference type="InterPro" id="IPR006683">
    <property type="entry name" value="Thioestr_dom"/>
</dbReference>
<dbReference type="AlphaFoldDB" id="A0A6J7VSK3"/>
<comment type="similarity">
    <text evidence="1">Belongs to the thioesterase PaaI family.</text>
</comment>
<dbReference type="NCBIfam" id="TIGR00369">
    <property type="entry name" value="unchar_dom_1"/>
    <property type="match status" value="1"/>
</dbReference>
<dbReference type="GO" id="GO:0047617">
    <property type="term" value="F:fatty acyl-CoA hydrolase activity"/>
    <property type="evidence" value="ECO:0007669"/>
    <property type="project" value="InterPro"/>
</dbReference>
<proteinExistence type="inferred from homology"/>
<keyword evidence="2" id="KW-0378">Hydrolase</keyword>
<evidence type="ECO:0000256" key="2">
    <source>
        <dbReference type="ARBA" id="ARBA00022801"/>
    </source>
</evidence>
<name>A0A6J7VSK3_9ZZZZ</name>
<dbReference type="SUPFAM" id="SSF54637">
    <property type="entry name" value="Thioesterase/thiol ester dehydrase-isomerase"/>
    <property type="match status" value="1"/>
</dbReference>
<dbReference type="InterPro" id="IPR003736">
    <property type="entry name" value="PAAI_dom"/>
</dbReference>
<evidence type="ECO:0000256" key="1">
    <source>
        <dbReference type="ARBA" id="ARBA00008324"/>
    </source>
</evidence>
<feature type="domain" description="Thioesterase" evidence="3">
    <location>
        <begin position="63"/>
        <end position="132"/>
    </location>
</feature>
<dbReference type="InterPro" id="IPR029069">
    <property type="entry name" value="HotDog_dom_sf"/>
</dbReference>
<dbReference type="Gene3D" id="3.10.129.10">
    <property type="entry name" value="Hotdog Thioesterase"/>
    <property type="match status" value="1"/>
</dbReference>
<dbReference type="PANTHER" id="PTHR21660:SF1">
    <property type="entry name" value="ACYL-COENZYME A THIOESTERASE 13"/>
    <property type="match status" value="1"/>
</dbReference>
<reference evidence="4" key="1">
    <citation type="submission" date="2020-05" db="EMBL/GenBank/DDBJ databases">
        <authorList>
            <person name="Chiriac C."/>
            <person name="Salcher M."/>
            <person name="Ghai R."/>
            <person name="Kavagutti S V."/>
        </authorList>
    </citation>
    <scope>NUCLEOTIDE SEQUENCE</scope>
</reference>
<gene>
    <name evidence="4" type="ORF">UFOPK4422_00603</name>
</gene>
<organism evidence="4">
    <name type="scientific">freshwater metagenome</name>
    <dbReference type="NCBI Taxonomy" id="449393"/>
    <lineage>
        <taxon>unclassified sequences</taxon>
        <taxon>metagenomes</taxon>
        <taxon>ecological metagenomes</taxon>
    </lineage>
</organism>
<sequence>MTSSKVDPQQFAELATSARERWSNFGNWERIYFPSLVGVQIEELRVDYCRMRLPFRAELEQPMGVVHGGAIATLIDVCVVPAIGAAYESVVNYSTVDLHVQYHRALIQEDAVCHGWVTKRGRSVIFCEAEVIGASSDKVIAHGFMTYNVSPQRVRDS</sequence>
<dbReference type="Pfam" id="PF03061">
    <property type="entry name" value="4HBT"/>
    <property type="match status" value="1"/>
</dbReference>
<dbReference type="EMBL" id="CAFBRX010000046">
    <property type="protein sequence ID" value="CAB5119525.1"/>
    <property type="molecule type" value="Genomic_DNA"/>
</dbReference>
<evidence type="ECO:0000313" key="4">
    <source>
        <dbReference type="EMBL" id="CAB5119525.1"/>
    </source>
</evidence>
<dbReference type="CDD" id="cd03443">
    <property type="entry name" value="PaaI_thioesterase"/>
    <property type="match status" value="1"/>
</dbReference>